<dbReference type="AlphaFoldDB" id="A0A8K0DK21"/>
<evidence type="ECO:0000313" key="3">
    <source>
        <dbReference type="EMBL" id="KAF3432527.1"/>
    </source>
</evidence>
<dbReference type="PRINTS" id="PR01573">
    <property type="entry name" value="SUPERTUBBY"/>
</dbReference>
<feature type="domain" description="Tubby C-terminal" evidence="2">
    <location>
        <begin position="167"/>
        <end position="414"/>
    </location>
</feature>
<keyword evidence="4" id="KW-1185">Reference proteome</keyword>
<dbReference type="OrthoDB" id="8775810at2759"/>
<dbReference type="InterPro" id="IPR000007">
    <property type="entry name" value="Tubby_C"/>
</dbReference>
<evidence type="ECO:0000259" key="2">
    <source>
        <dbReference type="Pfam" id="PF01167"/>
    </source>
</evidence>
<gene>
    <name evidence="3" type="ORF">FNV43_RR27267</name>
</gene>
<dbReference type="EMBL" id="VOIH02000012">
    <property type="protein sequence ID" value="KAF3432527.1"/>
    <property type="molecule type" value="Genomic_DNA"/>
</dbReference>
<organism evidence="3 4">
    <name type="scientific">Rhamnella rubrinervis</name>
    <dbReference type="NCBI Taxonomy" id="2594499"/>
    <lineage>
        <taxon>Eukaryota</taxon>
        <taxon>Viridiplantae</taxon>
        <taxon>Streptophyta</taxon>
        <taxon>Embryophyta</taxon>
        <taxon>Tracheophyta</taxon>
        <taxon>Spermatophyta</taxon>
        <taxon>Magnoliopsida</taxon>
        <taxon>eudicotyledons</taxon>
        <taxon>Gunneridae</taxon>
        <taxon>Pentapetalae</taxon>
        <taxon>rosids</taxon>
        <taxon>fabids</taxon>
        <taxon>Rosales</taxon>
        <taxon>Rhamnaceae</taxon>
        <taxon>rhamnoid group</taxon>
        <taxon>Rhamneae</taxon>
        <taxon>Rhamnella</taxon>
    </lineage>
</organism>
<dbReference type="Proteomes" id="UP000796880">
    <property type="component" value="Unassembled WGS sequence"/>
</dbReference>
<dbReference type="SUPFAM" id="SSF54518">
    <property type="entry name" value="Tubby C-terminal domain-like"/>
    <property type="match status" value="1"/>
</dbReference>
<reference evidence="3" key="1">
    <citation type="submission" date="2020-03" db="EMBL/GenBank/DDBJ databases">
        <title>A high-quality chromosome-level genome assembly of a woody plant with both climbing and erect habits, Rhamnella rubrinervis.</title>
        <authorList>
            <person name="Lu Z."/>
            <person name="Yang Y."/>
            <person name="Zhu X."/>
            <person name="Sun Y."/>
        </authorList>
    </citation>
    <scope>NUCLEOTIDE SEQUENCE</scope>
    <source>
        <strain evidence="3">BYM</strain>
        <tissue evidence="3">Leaf</tissue>
    </source>
</reference>
<dbReference type="PANTHER" id="PTHR16517:SF131">
    <property type="entry name" value="TUBBY-LIKE PROTEIN 8"/>
    <property type="match status" value="1"/>
</dbReference>
<evidence type="ECO:0000256" key="1">
    <source>
        <dbReference type="ARBA" id="ARBA00007129"/>
    </source>
</evidence>
<protein>
    <recommendedName>
        <fullName evidence="2">Tubby C-terminal domain-containing protein</fullName>
    </recommendedName>
</protein>
<dbReference type="Gene3D" id="3.20.90.10">
    <property type="entry name" value="Tubby Protein, Chain A"/>
    <property type="match status" value="1"/>
</dbReference>
<comment type="caution">
    <text evidence="3">The sequence shown here is derived from an EMBL/GenBank/DDBJ whole genome shotgun (WGS) entry which is preliminary data.</text>
</comment>
<sequence length="420" mass="46840">MIAGCKKPSIHRQSSYNSLYVNPLNELSHNRSNSEGGRLISNGDQFEKNQLTFNDNKENEVPNKQQVAQFGGDRENIAVPANGSSSFVASKQFGNLKSFSTGCRALKPSSLQFCMQLNEPEKVFGESKIWDTSKSENSSSLKIWDHSDSEAAPASSWTTLPNKSLLCRPLPLDIGKCTCVIVKEASPEGLDGGAVYSLYTNEGQGRQDRKLAVANHKRRNGKSEFTIAQNLRGILSSSDDCFFGTVTANLMGSKYQIWDQGGGLNSQKGQSKSLIAVVVFMPTITTWTGSYRRLKAYIPKHQSMQIKNNNTQAYRSKELPDDWEGKKDKIHQLFSRVPHYNKISKQYELDFRDRGRAGLGIQSSVKNFQLTLEETGKQTILQLGRVGKSKYVMDYRYPLTGYQAFCICLASIDSKLCCTL</sequence>
<comment type="similarity">
    <text evidence="1">Belongs to the TUB family.</text>
</comment>
<dbReference type="Pfam" id="PF01167">
    <property type="entry name" value="Tub"/>
    <property type="match status" value="1"/>
</dbReference>
<evidence type="ECO:0000313" key="4">
    <source>
        <dbReference type="Proteomes" id="UP000796880"/>
    </source>
</evidence>
<accession>A0A8K0DK21</accession>
<name>A0A8K0DK21_9ROSA</name>
<proteinExistence type="inferred from homology"/>
<dbReference type="PANTHER" id="PTHR16517">
    <property type="entry name" value="TUBBY-RELATED"/>
    <property type="match status" value="1"/>
</dbReference>
<dbReference type="InterPro" id="IPR025659">
    <property type="entry name" value="Tubby-like_C"/>
</dbReference>